<evidence type="ECO:0000313" key="3">
    <source>
        <dbReference type="Proteomes" id="UP000017396"/>
    </source>
</evidence>
<dbReference type="EMBL" id="CP003587">
    <property type="protein sequence ID" value="AGY57001.1"/>
    <property type="molecule type" value="Genomic_DNA"/>
</dbReference>
<evidence type="ECO:0008006" key="4">
    <source>
        <dbReference type="Google" id="ProtNLM"/>
    </source>
</evidence>
<feature type="transmembrane region" description="Helical" evidence="1">
    <location>
        <begin position="37"/>
        <end position="66"/>
    </location>
</feature>
<dbReference type="Proteomes" id="UP000017396">
    <property type="component" value="Chromosome"/>
</dbReference>
<feature type="transmembrane region" description="Helical" evidence="1">
    <location>
        <begin position="6"/>
        <end position="25"/>
    </location>
</feature>
<dbReference type="AlphaFoldDB" id="U5QDM3"/>
<keyword evidence="1" id="KW-0472">Membrane</keyword>
<reference evidence="2 3" key="1">
    <citation type="journal article" date="2013" name="PLoS ONE">
        <title>Cultivation and Complete Genome Sequencing of Gloeobacter kilaueensis sp. nov., from a Lava Cave in Kilauea Caldera, Hawai'i.</title>
        <authorList>
            <person name="Saw J.H."/>
            <person name="Schatz M."/>
            <person name="Brown M.V."/>
            <person name="Kunkel D.D."/>
            <person name="Foster J.S."/>
            <person name="Shick H."/>
            <person name="Christensen S."/>
            <person name="Hou S."/>
            <person name="Wan X."/>
            <person name="Donachie S.P."/>
        </authorList>
    </citation>
    <scope>NUCLEOTIDE SEQUENCE [LARGE SCALE GENOMIC DNA]</scope>
    <source>
        <strain evidence="3">JS</strain>
    </source>
</reference>
<dbReference type="PATRIC" id="fig|1183438.3.peg.749"/>
<dbReference type="HOGENOM" id="CLU_130994_0_0_3"/>
<sequence length="140" mass="15416">MLFTPVQLLSPVLVAGIFIALCSLLQEPARRNFSAILIAGAGAAYLSGGLGVWEFVFCTLMTFVAYRGLGDYRFVGLGWLLHTGWDVMHHLYGNPIVPFVPESSFGCAICDAVLALWYFLGAPSVYPWLEVALPERFKLK</sequence>
<dbReference type="RefSeq" id="WP_023172050.1">
    <property type="nucleotide sequence ID" value="NC_022600.1"/>
</dbReference>
<gene>
    <name evidence="2" type="ORF">GKIL_0755</name>
</gene>
<keyword evidence="3" id="KW-1185">Reference proteome</keyword>
<organism evidence="2 3">
    <name type="scientific">Gloeobacter kilaueensis (strain ATCC BAA-2537 / CCAP 1431/1 / ULC 316 / JS1)</name>
    <dbReference type="NCBI Taxonomy" id="1183438"/>
    <lineage>
        <taxon>Bacteria</taxon>
        <taxon>Bacillati</taxon>
        <taxon>Cyanobacteriota</taxon>
        <taxon>Cyanophyceae</taxon>
        <taxon>Gloeobacterales</taxon>
        <taxon>Gloeobacteraceae</taxon>
        <taxon>Gloeobacter</taxon>
    </lineage>
</organism>
<dbReference type="Pfam" id="PF19473">
    <property type="entry name" value="DUF6010"/>
    <property type="match status" value="1"/>
</dbReference>
<dbReference type="OrthoDB" id="582306at2"/>
<dbReference type="InterPro" id="IPR046052">
    <property type="entry name" value="DUF6010"/>
</dbReference>
<dbReference type="eggNOG" id="ENOG502ZRV1">
    <property type="taxonomic scope" value="Bacteria"/>
</dbReference>
<dbReference type="KEGG" id="glj:GKIL_0755"/>
<dbReference type="STRING" id="1183438.GKIL_0755"/>
<evidence type="ECO:0000256" key="1">
    <source>
        <dbReference type="SAM" id="Phobius"/>
    </source>
</evidence>
<protein>
    <recommendedName>
        <fullName evidence="4">Integral membrane protein</fullName>
    </recommendedName>
</protein>
<name>U5QDM3_GLOK1</name>
<evidence type="ECO:0000313" key="2">
    <source>
        <dbReference type="EMBL" id="AGY57001.1"/>
    </source>
</evidence>
<accession>U5QDM3</accession>
<keyword evidence="1" id="KW-0812">Transmembrane</keyword>
<proteinExistence type="predicted"/>
<keyword evidence="1" id="KW-1133">Transmembrane helix</keyword>